<dbReference type="EMBL" id="FNQB01000001">
    <property type="protein sequence ID" value="SDY71528.1"/>
    <property type="molecule type" value="Genomic_DNA"/>
</dbReference>
<evidence type="ECO:0000313" key="2">
    <source>
        <dbReference type="EMBL" id="SDY71528.1"/>
    </source>
</evidence>
<protein>
    <submittedName>
        <fullName evidence="2">Ribosomal protein S18 acetylase RimI</fullName>
    </submittedName>
</protein>
<dbReference type="Gene3D" id="3.40.630.30">
    <property type="match status" value="1"/>
</dbReference>
<sequence>MTTVTVLLRPYRDTEDARPFGVVAEEHGEIVGRGWMDSWDEADGTRLHLLSGCVDPRWRRRGVGTAILRWLEERVDRTPGSTFGVNVAPHETGKLAMITAHGYRLAFTVVELARDLNNLEPHPLPPGLVLRPVEPAHHPLIYAAIDECFADSGHGHQTQTYDEYLRDVQDVELWTVAWAGDSVAAVVVNERQPDGTASTPWVAVRPPWRRRGVGLALMSQTLRTLADSGVTRARLRTVQENPHNSVGLYERAGYAIVDRQPRYRKALDSPTYPEDMPHP</sequence>
<dbReference type="GO" id="GO:0005840">
    <property type="term" value="C:ribosome"/>
    <property type="evidence" value="ECO:0007669"/>
    <property type="project" value="UniProtKB-KW"/>
</dbReference>
<keyword evidence="3" id="KW-1185">Reference proteome</keyword>
<evidence type="ECO:0000313" key="3">
    <source>
        <dbReference type="Proteomes" id="UP000199632"/>
    </source>
</evidence>
<dbReference type="AlphaFoldDB" id="A0A1H3M5K8"/>
<reference evidence="3" key="1">
    <citation type="submission" date="2016-10" db="EMBL/GenBank/DDBJ databases">
        <authorList>
            <person name="Varghese N."/>
            <person name="Submissions S."/>
        </authorList>
    </citation>
    <scope>NUCLEOTIDE SEQUENCE [LARGE SCALE GENOMIC DNA]</scope>
    <source>
        <strain evidence="3">DSM 44718</strain>
    </source>
</reference>
<dbReference type="Pfam" id="PF00583">
    <property type="entry name" value="Acetyltransf_1"/>
    <property type="match status" value="2"/>
</dbReference>
<name>A0A1H3M5K8_9ACTN</name>
<dbReference type="InterPro" id="IPR016181">
    <property type="entry name" value="Acyl_CoA_acyltransferase"/>
</dbReference>
<dbReference type="CDD" id="cd04301">
    <property type="entry name" value="NAT_SF"/>
    <property type="match status" value="2"/>
</dbReference>
<dbReference type="SUPFAM" id="SSF55729">
    <property type="entry name" value="Acyl-CoA N-acyltransferases (Nat)"/>
    <property type="match status" value="1"/>
</dbReference>
<dbReference type="OrthoDB" id="8843203at2"/>
<dbReference type="PROSITE" id="PS51186">
    <property type="entry name" value="GNAT"/>
    <property type="match status" value="2"/>
</dbReference>
<gene>
    <name evidence="2" type="ORF">SAMN05421684_1177</name>
</gene>
<dbReference type="STRING" id="137265.SAMN05421684_1177"/>
<keyword evidence="2" id="KW-0687">Ribonucleoprotein</keyword>
<dbReference type="GO" id="GO:0016747">
    <property type="term" value="F:acyltransferase activity, transferring groups other than amino-acyl groups"/>
    <property type="evidence" value="ECO:0007669"/>
    <property type="project" value="InterPro"/>
</dbReference>
<dbReference type="Proteomes" id="UP000199632">
    <property type="component" value="Unassembled WGS sequence"/>
</dbReference>
<organism evidence="2 3">
    <name type="scientific">Asanoa ishikariensis</name>
    <dbReference type="NCBI Taxonomy" id="137265"/>
    <lineage>
        <taxon>Bacteria</taxon>
        <taxon>Bacillati</taxon>
        <taxon>Actinomycetota</taxon>
        <taxon>Actinomycetes</taxon>
        <taxon>Micromonosporales</taxon>
        <taxon>Micromonosporaceae</taxon>
        <taxon>Asanoa</taxon>
    </lineage>
</organism>
<proteinExistence type="predicted"/>
<dbReference type="InterPro" id="IPR000182">
    <property type="entry name" value="GNAT_dom"/>
</dbReference>
<evidence type="ECO:0000259" key="1">
    <source>
        <dbReference type="PROSITE" id="PS51186"/>
    </source>
</evidence>
<accession>A0A1H3M5K8</accession>
<feature type="domain" description="N-acetyltransferase" evidence="1">
    <location>
        <begin position="128"/>
        <end position="279"/>
    </location>
</feature>
<dbReference type="PANTHER" id="PTHR43072">
    <property type="entry name" value="N-ACETYLTRANSFERASE"/>
    <property type="match status" value="1"/>
</dbReference>
<keyword evidence="2" id="KW-0689">Ribosomal protein</keyword>
<feature type="domain" description="N-acetyltransferase" evidence="1">
    <location>
        <begin position="1"/>
        <end position="125"/>
    </location>
</feature>